<reference evidence="1" key="2">
    <citation type="journal article" date="2021" name="PeerJ">
        <title>Extensive microbial diversity within the chicken gut microbiome revealed by metagenomics and culture.</title>
        <authorList>
            <person name="Gilroy R."/>
            <person name="Ravi A."/>
            <person name="Getino M."/>
            <person name="Pursley I."/>
            <person name="Horton D.L."/>
            <person name="Alikhan N.F."/>
            <person name="Baker D."/>
            <person name="Gharbi K."/>
            <person name="Hall N."/>
            <person name="Watson M."/>
            <person name="Adriaenssens E.M."/>
            <person name="Foster-Nyarko E."/>
            <person name="Jarju S."/>
            <person name="Secka A."/>
            <person name="Antonio M."/>
            <person name="Oren A."/>
            <person name="Chaudhuri R.R."/>
            <person name="La Ragione R."/>
            <person name="Hildebrand F."/>
            <person name="Pallen M.J."/>
        </authorList>
    </citation>
    <scope>NUCLEOTIDE SEQUENCE</scope>
    <source>
        <strain evidence="1">CHK190-19873</strain>
    </source>
</reference>
<dbReference type="Pfam" id="PF06838">
    <property type="entry name" value="Met_gamma_lyase"/>
    <property type="match status" value="1"/>
</dbReference>
<reference evidence="1" key="1">
    <citation type="submission" date="2020-10" db="EMBL/GenBank/DDBJ databases">
        <authorList>
            <person name="Gilroy R."/>
        </authorList>
    </citation>
    <scope>NUCLEOTIDE SEQUENCE</scope>
    <source>
        <strain evidence="1">CHK190-19873</strain>
    </source>
</reference>
<dbReference type="SUPFAM" id="SSF53383">
    <property type="entry name" value="PLP-dependent transferases"/>
    <property type="match status" value="1"/>
</dbReference>
<organism evidence="1 2">
    <name type="scientific">Candidatus Limivivens intestinipullorum</name>
    <dbReference type="NCBI Taxonomy" id="2840858"/>
    <lineage>
        <taxon>Bacteria</taxon>
        <taxon>Bacillati</taxon>
        <taxon>Bacillota</taxon>
        <taxon>Clostridia</taxon>
        <taxon>Lachnospirales</taxon>
        <taxon>Lachnospiraceae</taxon>
        <taxon>Lachnospiraceae incertae sedis</taxon>
        <taxon>Candidatus Limivivens</taxon>
    </lineage>
</organism>
<comment type="caution">
    <text evidence="1">The sequence shown here is derived from an EMBL/GenBank/DDBJ whole genome shotgun (WGS) entry which is preliminary data.</text>
</comment>
<dbReference type="EMBL" id="DVIQ01000058">
    <property type="protein sequence ID" value="HIS31831.1"/>
    <property type="molecule type" value="Genomic_DNA"/>
</dbReference>
<dbReference type="AlphaFoldDB" id="A0A9D1JK34"/>
<dbReference type="InterPro" id="IPR015424">
    <property type="entry name" value="PyrdxlP-dep_Trfase"/>
</dbReference>
<name>A0A9D1JK34_9FIRM</name>
<evidence type="ECO:0000313" key="2">
    <source>
        <dbReference type="Proteomes" id="UP000823935"/>
    </source>
</evidence>
<proteinExistence type="predicted"/>
<dbReference type="PANTHER" id="PTHR46658">
    <property type="entry name" value="CYS OR MET METABOLISM PYRIDOXAL-PHOSPHATE-DEPENDENT ENZYME"/>
    <property type="match status" value="1"/>
</dbReference>
<evidence type="ECO:0000313" key="1">
    <source>
        <dbReference type="EMBL" id="HIS31831.1"/>
    </source>
</evidence>
<accession>A0A9D1JK34</accession>
<dbReference type="Gene3D" id="3.90.1150.60">
    <property type="entry name" value="Methioning gamme-lyase, C-terminal domain"/>
    <property type="match status" value="1"/>
</dbReference>
<gene>
    <name evidence="1" type="ORF">IAB44_09850</name>
</gene>
<dbReference type="Proteomes" id="UP000823935">
    <property type="component" value="Unassembled WGS sequence"/>
</dbReference>
<dbReference type="Gene3D" id="3.40.640.10">
    <property type="entry name" value="Type I PLP-dependent aspartate aminotransferase-like (Major domain)"/>
    <property type="match status" value="1"/>
</dbReference>
<protein>
    <submittedName>
        <fullName evidence="1">Methionine gamma-lyase family protein</fullName>
    </submittedName>
</protein>
<sequence>MTMESIYREIGICSQVLSYGERVEASLKKRFEGLDETAEYNQLKVLLAMQKNRVSMEHLSGTTGYGYNDAGRDTLEAVYASVFHTQTALVRPQITCGTHALGIALSGNLRPGDELLSISGKPYDTLEEVIGIRPSRGSLAEYGVTYRQVDLLEDGSFDFDGIREAITPKTRMVAIQRSKGYQTRPTLSVEQIGEAIAFVKSIRPDLICMVDNCYGEFVERTEPSDVGADMTVGSLIKNPGGGLAPIGGYIAGTEECIENAACRLTTPGLGKEVGASLGVNKSFYQGLFLAPSVVNGALKGAIFAANIFESLGFPVVPNGTEPRYDIIQAVTLGSPEGVIAFCKGIQAAAPVDSYVTPEPWAMPGYDSDVIMAAGAFVQGSSIELSADGPIKPPYAVYFQGGLTWHHAKAGILMALQKLFEAGLVRLPG</sequence>
<dbReference type="InterPro" id="IPR015421">
    <property type="entry name" value="PyrdxlP-dep_Trfase_major"/>
</dbReference>
<dbReference type="InterPro" id="IPR009651">
    <property type="entry name" value="Met_g_lyase_put"/>
</dbReference>
<dbReference type="PANTHER" id="PTHR46658:SF1">
    <property type="entry name" value="CYS OR MET METABOLISM PYRIDOXAL-PHOSPHATE-DEPENDENT ENZYME"/>
    <property type="match status" value="1"/>
</dbReference>